<proteinExistence type="predicted"/>
<evidence type="ECO:0000313" key="2">
    <source>
        <dbReference type="EMBL" id="ETK06845.1"/>
    </source>
</evidence>
<comment type="caution">
    <text evidence="2">The sequence shown here is derived from an EMBL/GenBank/DDBJ whole genome shotgun (WGS) entry which is preliminary data.</text>
</comment>
<organism evidence="2 3">
    <name type="scientific">Tannerella sp. oral taxon BU063 isolate Cell 1/3</name>
    <dbReference type="NCBI Taxonomy" id="1411022"/>
    <lineage>
        <taxon>Bacteria</taxon>
        <taxon>Pseudomonadati</taxon>
        <taxon>Bacteroidota</taxon>
        <taxon>Bacteroidia</taxon>
        <taxon>Bacteroidales</taxon>
        <taxon>Tannerellaceae</taxon>
        <taxon>Tannerella</taxon>
    </lineage>
</organism>
<protein>
    <submittedName>
        <fullName evidence="2">Uncharacterized protein</fullName>
    </submittedName>
</protein>
<dbReference type="EMBL" id="AYYE01001125">
    <property type="protein sequence ID" value="ETK06845.1"/>
    <property type="molecule type" value="Genomic_DNA"/>
</dbReference>
<evidence type="ECO:0000313" key="3">
    <source>
        <dbReference type="Proteomes" id="UP000034982"/>
    </source>
</evidence>
<gene>
    <name evidence="2" type="ORF">T230_10275</name>
</gene>
<feature type="region of interest" description="Disordered" evidence="1">
    <location>
        <begin position="238"/>
        <end position="317"/>
    </location>
</feature>
<evidence type="ECO:0000256" key="1">
    <source>
        <dbReference type="SAM" id="MobiDB-lite"/>
    </source>
</evidence>
<dbReference type="AlphaFoldDB" id="W2CI83"/>
<dbReference type="InterPro" id="IPR046228">
    <property type="entry name" value="DUF6261"/>
</dbReference>
<reference evidence="2 3" key="1">
    <citation type="submission" date="2013-11" db="EMBL/GenBank/DDBJ databases">
        <title>Single cell genomics of uncultured Tannerella BU063 (oral taxon 286).</title>
        <authorList>
            <person name="Beall C.J."/>
            <person name="Campbell A.G."/>
            <person name="Griffen A.L."/>
            <person name="Podar M."/>
            <person name="Leys E.J."/>
        </authorList>
    </citation>
    <scope>NUCLEOTIDE SEQUENCE [LARGE SCALE GENOMIC DNA]</scope>
    <source>
        <strain evidence="2">Cell 1/3</strain>
    </source>
</reference>
<dbReference type="PATRIC" id="fig|1411022.3.peg.1171"/>
<dbReference type="Pfam" id="PF19775">
    <property type="entry name" value="DUF6261"/>
    <property type="match status" value="1"/>
</dbReference>
<name>W2CI83_9BACT</name>
<accession>W2CI83</accession>
<feature type="compositionally biased region" description="Basic and acidic residues" evidence="1">
    <location>
        <begin position="291"/>
        <end position="307"/>
    </location>
</feature>
<feature type="compositionally biased region" description="Basic and acidic residues" evidence="1">
    <location>
        <begin position="250"/>
        <end position="282"/>
    </location>
</feature>
<dbReference type="Proteomes" id="UP000034982">
    <property type="component" value="Unassembled WGS sequence"/>
</dbReference>
<sequence length="317" mass="35561">MKPIESTLPRVMKFEGDNRKMYNLSLHAQFHFLQYGLVKAADQAKLKIPAAVMTTWEAANKSETQLDQESTASEHTAKLLALDNERDNILSNIFYVVRGYRYSSEASKKEAALRLSAKLRPYTTLRNLPYEMESARIRGLEDDVSTMAADIAAVGLTSTFTELHTANEAYETLRMTRRTGSADTKLPTAQQVRALADEAYDIACQYIQAAYLYATADEDKTLIEQLVDRMNKVTTDLKTSHRQILAQKKAAKDPKEPKTPKEPKQPKEPKTPEKPKEPKQPEKPGGGSGEQPKKPDEKPKDPKKPDDGNPDITLPEE</sequence>